<accession>A0AAE8XFS0</accession>
<proteinExistence type="predicted"/>
<evidence type="ECO:0000313" key="2">
    <source>
        <dbReference type="Proteomes" id="UP000828026"/>
    </source>
</evidence>
<reference evidence="1 2" key="1">
    <citation type="submission" date="2021-06" db="EMBL/GenBank/DDBJ databases">
        <authorList>
            <person name="Chen R."/>
            <person name="Qin H."/>
            <person name="He S."/>
            <person name="Han P."/>
            <person name="Xu F."/>
            <person name="Sun H."/>
            <person name="Fan H."/>
            <person name="Tong Y."/>
        </authorList>
    </citation>
    <scope>NUCLEOTIDE SEQUENCE [LARGE SCALE GENOMIC DNA]</scope>
</reference>
<dbReference type="KEGG" id="vg:77933498"/>
<dbReference type="Proteomes" id="UP000828026">
    <property type="component" value="Segment"/>
</dbReference>
<protein>
    <submittedName>
        <fullName evidence="1">Uncharacterized protein</fullName>
    </submittedName>
</protein>
<organism evidence="1 2">
    <name type="scientific">Vibrio phage BUCT194</name>
    <dbReference type="NCBI Taxonomy" id="2859072"/>
    <lineage>
        <taxon>Viruses</taxon>
        <taxon>Duplodnaviria</taxon>
        <taxon>Heunggongvirae</taxon>
        <taxon>Uroviricota</taxon>
        <taxon>Caudoviricetes</taxon>
        <taxon>Schitoviridae</taxon>
        <taxon>Varunavirus</taxon>
        <taxon>Varunavirus BUCT194</taxon>
    </lineage>
</organism>
<name>A0AAE8XFS0_9CAUD</name>
<sequence length="49" mass="5567">MKRQITVEKVSESVVRITLTTGISGRFIDVDIDEAEEILQFLSEVLNED</sequence>
<dbReference type="GeneID" id="77933498"/>
<dbReference type="EMBL" id="MZ447858">
    <property type="protein sequence ID" value="UAW01144.1"/>
    <property type="molecule type" value="Genomic_DNA"/>
</dbReference>
<keyword evidence="2" id="KW-1185">Reference proteome</keyword>
<evidence type="ECO:0000313" key="1">
    <source>
        <dbReference type="EMBL" id="UAW01144.1"/>
    </source>
</evidence>
<dbReference type="RefSeq" id="YP_010657579.1">
    <property type="nucleotide sequence ID" value="NC_070848.1"/>
</dbReference>